<dbReference type="AlphaFoldDB" id="A0A9E8LV87"/>
<dbReference type="PANTHER" id="PTHR45008">
    <property type="entry name" value="PTS SYSTEM GLUCOSE-SPECIFIC EIIA COMPONENT"/>
    <property type="match status" value="1"/>
</dbReference>
<dbReference type="PROSITE" id="PS51093">
    <property type="entry name" value="PTS_EIIA_TYPE_1"/>
    <property type="match status" value="1"/>
</dbReference>
<proteinExistence type="predicted"/>
<evidence type="ECO:0000256" key="6">
    <source>
        <dbReference type="ARBA" id="ARBA00022777"/>
    </source>
</evidence>
<dbReference type="SUPFAM" id="SSF51261">
    <property type="entry name" value="Duplicated hybrid motif"/>
    <property type="match status" value="1"/>
</dbReference>
<dbReference type="InterPro" id="IPR050890">
    <property type="entry name" value="PTS_EIIA_component"/>
</dbReference>
<dbReference type="NCBIfam" id="TIGR00830">
    <property type="entry name" value="PTBA"/>
    <property type="match status" value="1"/>
</dbReference>
<dbReference type="GO" id="GO:0009401">
    <property type="term" value="P:phosphoenolpyruvate-dependent sugar phosphotransferase system"/>
    <property type="evidence" value="ECO:0007669"/>
    <property type="project" value="UniProtKB-KW"/>
</dbReference>
<dbReference type="Proteomes" id="UP001164718">
    <property type="component" value="Chromosome"/>
</dbReference>
<sequence>MLNKFFKRRRSLSIIAPMNGQLIPIEQVPDQVFSEKMMGNGIAIDPTDGNVFFPIDGEVILIPETKHAIGLRAIGGTEILIHIGLETVSLNGAGFHLLVEVGDQISVGQKLAEVQLDYIQTHATSAITPIVVTNDSRGEKTYSISDHREAIAGKTVILTITG</sequence>
<evidence type="ECO:0000256" key="3">
    <source>
        <dbReference type="ARBA" id="ARBA00022597"/>
    </source>
</evidence>
<organism evidence="8 9">
    <name type="scientific">Fervidibacillus albus</name>
    <dbReference type="NCBI Taxonomy" id="2980026"/>
    <lineage>
        <taxon>Bacteria</taxon>
        <taxon>Bacillati</taxon>
        <taxon>Bacillota</taxon>
        <taxon>Bacilli</taxon>
        <taxon>Bacillales</taxon>
        <taxon>Bacillaceae</taxon>
        <taxon>Fervidibacillus</taxon>
    </lineage>
</organism>
<keyword evidence="4" id="KW-0808">Transferase</keyword>
<dbReference type="InterPro" id="IPR011055">
    <property type="entry name" value="Dup_hybrid_motif"/>
</dbReference>
<dbReference type="Gene3D" id="2.70.70.10">
    <property type="entry name" value="Glucose Permease (Domain IIA)"/>
    <property type="match status" value="1"/>
</dbReference>
<keyword evidence="3 8" id="KW-0762">Sugar transport</keyword>
<gene>
    <name evidence="8" type="ORF">OE104_14830</name>
</gene>
<dbReference type="KEGG" id="faf:OE104_14830"/>
<name>A0A9E8LV87_9BACI</name>
<evidence type="ECO:0000256" key="2">
    <source>
        <dbReference type="ARBA" id="ARBA00022448"/>
    </source>
</evidence>
<evidence type="ECO:0000256" key="4">
    <source>
        <dbReference type="ARBA" id="ARBA00022679"/>
    </source>
</evidence>
<keyword evidence="2" id="KW-0813">Transport</keyword>
<dbReference type="PANTHER" id="PTHR45008:SF1">
    <property type="entry name" value="PTS SYSTEM GLUCOSE-SPECIFIC EIIA COMPONENT"/>
    <property type="match status" value="1"/>
</dbReference>
<keyword evidence="6" id="KW-0418">Kinase</keyword>
<dbReference type="EMBL" id="CP106878">
    <property type="protein sequence ID" value="WAA09761.1"/>
    <property type="molecule type" value="Genomic_DNA"/>
</dbReference>
<evidence type="ECO:0000313" key="9">
    <source>
        <dbReference type="Proteomes" id="UP001164718"/>
    </source>
</evidence>
<protein>
    <submittedName>
        <fullName evidence="8">PTS glucose transporter subunit IIA</fullName>
    </submittedName>
</protein>
<accession>A0A9E8LV87</accession>
<keyword evidence="9" id="KW-1185">Reference proteome</keyword>
<feature type="domain" description="PTS EIIA type-1" evidence="7">
    <location>
        <begin position="30"/>
        <end position="134"/>
    </location>
</feature>
<evidence type="ECO:0000256" key="1">
    <source>
        <dbReference type="ARBA" id="ARBA00004496"/>
    </source>
</evidence>
<comment type="subcellular location">
    <subcellularLocation>
        <location evidence="1">Cytoplasm</location>
    </subcellularLocation>
</comment>
<dbReference type="FunFam" id="2.70.70.10:FF:000001">
    <property type="entry name" value="PTS system glucose-specific IIA component"/>
    <property type="match status" value="1"/>
</dbReference>
<dbReference type="GO" id="GO:0016301">
    <property type="term" value="F:kinase activity"/>
    <property type="evidence" value="ECO:0007669"/>
    <property type="project" value="UniProtKB-KW"/>
</dbReference>
<keyword evidence="5" id="KW-0598">Phosphotransferase system</keyword>
<evidence type="ECO:0000259" key="7">
    <source>
        <dbReference type="PROSITE" id="PS51093"/>
    </source>
</evidence>
<dbReference type="Pfam" id="PF00358">
    <property type="entry name" value="PTS_EIIA_1"/>
    <property type="match status" value="1"/>
</dbReference>
<dbReference type="RefSeq" id="WP_275417544.1">
    <property type="nucleotide sequence ID" value="NZ_CP106878.1"/>
</dbReference>
<dbReference type="GO" id="GO:0005737">
    <property type="term" value="C:cytoplasm"/>
    <property type="evidence" value="ECO:0007669"/>
    <property type="project" value="UniProtKB-SubCell"/>
</dbReference>
<reference evidence="8" key="1">
    <citation type="submission" date="2022-09" db="EMBL/GenBank/DDBJ databases">
        <title>Complete Genomes of Fervidibacillus albus and Fervidibacillus halotolerans isolated from tidal flat sediments.</title>
        <authorList>
            <person name="Kwon K.K."/>
            <person name="Yang S.-H."/>
            <person name="Park M.J."/>
            <person name="Oh H.-M."/>
        </authorList>
    </citation>
    <scope>NUCLEOTIDE SEQUENCE</scope>
    <source>
        <strain evidence="8">MEBiC13591</strain>
    </source>
</reference>
<dbReference type="PROSITE" id="PS00371">
    <property type="entry name" value="PTS_EIIA_TYPE_1_HIS"/>
    <property type="match status" value="1"/>
</dbReference>
<dbReference type="InterPro" id="IPR001127">
    <property type="entry name" value="PTS_EIIA_1_perm"/>
</dbReference>
<evidence type="ECO:0000313" key="8">
    <source>
        <dbReference type="EMBL" id="WAA09761.1"/>
    </source>
</evidence>
<evidence type="ECO:0000256" key="5">
    <source>
        <dbReference type="ARBA" id="ARBA00022683"/>
    </source>
</evidence>